<dbReference type="PROSITE" id="PS51041">
    <property type="entry name" value="EMI"/>
    <property type="match status" value="1"/>
</dbReference>
<dbReference type="GO" id="GO:0005615">
    <property type="term" value="C:extracellular space"/>
    <property type="evidence" value="ECO:0007669"/>
    <property type="project" value="TreeGrafter"/>
</dbReference>
<dbReference type="Gene3D" id="2.30.180.10">
    <property type="entry name" value="FAS1 domain"/>
    <property type="match status" value="4"/>
</dbReference>
<dbReference type="GeneID" id="103177186"/>
<keyword evidence="6" id="KW-0677">Repeat</keyword>
<reference evidence="13" key="4">
    <citation type="submission" date="2025-08" db="UniProtKB">
        <authorList>
            <consortium name="Ensembl"/>
        </authorList>
    </citation>
    <scope>IDENTIFICATION</scope>
</reference>
<evidence type="ECO:0000313" key="14">
    <source>
        <dbReference type="Proteomes" id="UP000314986"/>
    </source>
</evidence>
<dbReference type="FunFam" id="2.30.180.10:FF:000032">
    <property type="entry name" value="Fasciclin domain-containing protein, putative"/>
    <property type="match status" value="1"/>
</dbReference>
<dbReference type="GO" id="GO:0031012">
    <property type="term" value="C:extracellular matrix"/>
    <property type="evidence" value="ECO:0007669"/>
    <property type="project" value="TreeGrafter"/>
</dbReference>
<feature type="chain" id="PRO_5021488593" evidence="10">
    <location>
        <begin position="21"/>
        <end position="818"/>
    </location>
</feature>
<evidence type="ECO:0000259" key="12">
    <source>
        <dbReference type="PROSITE" id="PS51041"/>
    </source>
</evidence>
<comment type="subcellular location">
    <subcellularLocation>
        <location evidence="1">Secreted</location>
        <location evidence="1">Extracellular space</location>
        <location evidence="1">Extracellular matrix</location>
    </subcellularLocation>
</comment>
<feature type="region of interest" description="Disordered" evidence="9">
    <location>
        <begin position="796"/>
        <end position="818"/>
    </location>
</feature>
<evidence type="ECO:0000256" key="8">
    <source>
        <dbReference type="ARBA" id="ARBA00023157"/>
    </source>
</evidence>
<reference evidence="14" key="2">
    <citation type="journal article" date="2007" name="PLoS Biol.">
        <title>Survey sequencing and comparative analysis of the elephant shark (Callorhinchus milii) genome.</title>
        <authorList>
            <person name="Venkatesh B."/>
            <person name="Kirkness E.F."/>
            <person name="Loh Y.H."/>
            <person name="Halpern A.L."/>
            <person name="Lee A.P."/>
            <person name="Johnson J."/>
            <person name="Dandona N."/>
            <person name="Viswanathan L.D."/>
            <person name="Tay A."/>
            <person name="Venter J.C."/>
            <person name="Strausberg R.L."/>
            <person name="Brenner S."/>
        </authorList>
    </citation>
    <scope>NUCLEOTIDE SEQUENCE [LARGE SCALE GENOMIC DNA]</scope>
</reference>
<dbReference type="GO" id="GO:0050839">
    <property type="term" value="F:cell adhesion molecule binding"/>
    <property type="evidence" value="ECO:0007669"/>
    <property type="project" value="TreeGrafter"/>
</dbReference>
<dbReference type="SMART" id="SM00554">
    <property type="entry name" value="FAS1"/>
    <property type="match status" value="4"/>
</dbReference>
<reference evidence="14" key="3">
    <citation type="journal article" date="2014" name="Nature">
        <title>Elephant shark genome provides unique insights into gnathostome evolution.</title>
        <authorList>
            <consortium name="International Elephant Shark Genome Sequencing Consortium"/>
            <person name="Venkatesh B."/>
            <person name="Lee A.P."/>
            <person name="Ravi V."/>
            <person name="Maurya A.K."/>
            <person name="Lian M.M."/>
            <person name="Swann J.B."/>
            <person name="Ohta Y."/>
            <person name="Flajnik M.F."/>
            <person name="Sutoh Y."/>
            <person name="Kasahara M."/>
            <person name="Hoon S."/>
            <person name="Gangu V."/>
            <person name="Roy S.W."/>
            <person name="Irimia M."/>
            <person name="Korzh V."/>
            <person name="Kondrychyn I."/>
            <person name="Lim Z.W."/>
            <person name="Tay B.H."/>
            <person name="Tohari S."/>
            <person name="Kong K.W."/>
            <person name="Ho S."/>
            <person name="Lorente-Galdos B."/>
            <person name="Quilez J."/>
            <person name="Marques-Bonet T."/>
            <person name="Raney B.J."/>
            <person name="Ingham P.W."/>
            <person name="Tay A."/>
            <person name="Hillier L.W."/>
            <person name="Minx P."/>
            <person name="Boehm T."/>
            <person name="Wilson R.K."/>
            <person name="Brenner S."/>
            <person name="Warren W.C."/>
        </authorList>
    </citation>
    <scope>NUCLEOTIDE SEQUENCE [LARGE SCALE GENOMIC DNA]</scope>
</reference>
<accession>A0A4W3KF77</accession>
<dbReference type="Proteomes" id="UP000314986">
    <property type="component" value="Unassembled WGS sequence"/>
</dbReference>
<name>A0A4W3KF77_CALMI</name>
<dbReference type="PANTHER" id="PTHR10900">
    <property type="entry name" value="PERIOSTIN-RELATED"/>
    <property type="match status" value="1"/>
</dbReference>
<keyword evidence="4" id="KW-0272">Extracellular matrix</keyword>
<dbReference type="InterPro" id="IPR000782">
    <property type="entry name" value="FAS1_domain"/>
</dbReference>
<dbReference type="PANTHER" id="PTHR10900:SF12">
    <property type="entry name" value="PERIOSTIN"/>
    <property type="match status" value="1"/>
</dbReference>
<feature type="domain" description="EMI" evidence="12">
    <location>
        <begin position="40"/>
        <end position="94"/>
    </location>
</feature>
<evidence type="ECO:0000256" key="4">
    <source>
        <dbReference type="ARBA" id="ARBA00022530"/>
    </source>
</evidence>
<dbReference type="InterPro" id="IPR050904">
    <property type="entry name" value="Adhesion/Biosynth-related"/>
</dbReference>
<dbReference type="PROSITE" id="PS50213">
    <property type="entry name" value="FAS1"/>
    <property type="match status" value="4"/>
</dbReference>
<keyword evidence="8" id="KW-1015">Disulfide bond</keyword>
<sequence>MKLLLLTTFSLFVFTSFDQAESSYYDKIVTHSRIRAKTKGPNVCALQQVVGTKKKYFSTCRNWYRKSICGKKAMVLYECCPGYMSLDGTQGCPAVAPIDHVYSTLDIVGATTTQEYSDRSNLRKEIEGIGSFTFFAPSNEAWTILDSEVRNALLSNVNIELLNALHYHMVNKRLMTKDLKNGLTLQSMHDDQTLLINHYSNGVVTVNCARILLANQIATNGVVHMIDRVITAVGYTIEDFIENDEELLSLRAATTASGVLAKLGKKGHYTLFAPTNAAFDKLPQDVLQRILSDPVALKALLNYHILESVQCSEAIMSGSAYTTLEGSNIEIGCDGDSLTINGKKMVNRKDIVTTNGVIHLIDEVLIPDAAMQVLELTSDKQSTFYDLVKETGLSEALRADGEYTLLAPMNDAFTESIMALDQRMLKVILQNHVLKPKVALSELFNEQKLQTLGGNYLRVFVYRTAVCIENSCLIRGSKEGRNGIIHTIRKVVDPAKKSMLEILRADPRFTIFLSLMESADLLDLLIAEGSWTLFVPTDDVFESISPDEMEQLKSNKNALRHILMYHLLKGVFIGGGIEYGVTNILKSYQGSRVMVKLVNETLLVNGLKSKESDIMANNGVIHVVNSLLYPKDLPVANEVLYRFLTRILKYIEIKHIPSYTYKEIRIPYITTHITKITRVITSKPEIRVFSDGETITRVIEGQPSEYAFDTDAESLTKLIREGGTHYTKVTKIIEGDPKLLEDEEIQKLLQGGSSSSKFTKITIDGNPDFEDAEEITRRLRTQPGKRVSYRHRRVPVGARKARQTTKNTSRRKVLGKRN</sequence>
<dbReference type="KEGG" id="cmk:103177186"/>
<dbReference type="RefSeq" id="XP_007889427.2">
    <property type="nucleotide sequence ID" value="XM_007891236.2"/>
</dbReference>
<dbReference type="AlphaFoldDB" id="A0A4W3KF77"/>
<dbReference type="Ensembl" id="ENSCMIT00000045770.1">
    <property type="protein sequence ID" value="ENSCMIP00000045125.1"/>
    <property type="gene ID" value="ENSCMIG00000018613.1"/>
</dbReference>
<dbReference type="InterPro" id="IPR011489">
    <property type="entry name" value="EMI_domain"/>
</dbReference>
<dbReference type="SUPFAM" id="SSF82153">
    <property type="entry name" value="FAS1 domain"/>
    <property type="match status" value="4"/>
</dbReference>
<dbReference type="FunCoup" id="A0A4W3KF77">
    <property type="interactions" value="135"/>
</dbReference>
<dbReference type="GeneTree" id="ENSGT00530000063860"/>
<evidence type="ECO:0000313" key="13">
    <source>
        <dbReference type="Ensembl" id="ENSCMIP00000045125.1"/>
    </source>
</evidence>
<protein>
    <submittedName>
        <fullName evidence="13">Periostin, osteoblast specific factor b</fullName>
    </submittedName>
</protein>
<dbReference type="STRING" id="7868.ENSCMIP00000045125"/>
<feature type="signal peptide" evidence="10">
    <location>
        <begin position="1"/>
        <end position="20"/>
    </location>
</feature>
<dbReference type="FunFam" id="2.30.180.10:FF:000003">
    <property type="entry name" value="periostin isoform X1"/>
    <property type="match status" value="1"/>
</dbReference>
<feature type="domain" description="FAS1" evidence="11">
    <location>
        <begin position="368"/>
        <end position="492"/>
    </location>
</feature>
<feature type="domain" description="FAS1" evidence="11">
    <location>
        <begin position="97"/>
        <end position="230"/>
    </location>
</feature>
<dbReference type="FunFam" id="2.30.180.10:FF:000001">
    <property type="entry name" value="periostin isoform X1"/>
    <property type="match status" value="1"/>
</dbReference>
<evidence type="ECO:0000256" key="2">
    <source>
        <dbReference type="ARBA" id="ARBA00022479"/>
    </source>
</evidence>
<feature type="domain" description="FAS1" evidence="11">
    <location>
        <begin position="496"/>
        <end position="628"/>
    </location>
</feature>
<dbReference type="GO" id="GO:0030198">
    <property type="term" value="P:extracellular matrix organization"/>
    <property type="evidence" value="ECO:0007669"/>
    <property type="project" value="TreeGrafter"/>
</dbReference>
<evidence type="ECO:0000256" key="10">
    <source>
        <dbReference type="SAM" id="SignalP"/>
    </source>
</evidence>
<dbReference type="FunFam" id="2.30.180.10:FF:000002">
    <property type="entry name" value="periostin isoform X1"/>
    <property type="match status" value="1"/>
</dbReference>
<reference evidence="13" key="5">
    <citation type="submission" date="2025-09" db="UniProtKB">
        <authorList>
            <consortium name="Ensembl"/>
        </authorList>
    </citation>
    <scope>IDENTIFICATION</scope>
</reference>
<dbReference type="Pfam" id="PF02469">
    <property type="entry name" value="Fasciclin"/>
    <property type="match status" value="4"/>
</dbReference>
<keyword evidence="2" id="KW-0301">Gamma-carboxyglutamic acid</keyword>
<evidence type="ECO:0000256" key="9">
    <source>
        <dbReference type="SAM" id="MobiDB-lite"/>
    </source>
</evidence>
<evidence type="ECO:0000256" key="7">
    <source>
        <dbReference type="ARBA" id="ARBA00022889"/>
    </source>
</evidence>
<evidence type="ECO:0000256" key="3">
    <source>
        <dbReference type="ARBA" id="ARBA00022525"/>
    </source>
</evidence>
<dbReference type="GO" id="GO:0007155">
    <property type="term" value="P:cell adhesion"/>
    <property type="evidence" value="ECO:0007669"/>
    <property type="project" value="UniProtKB-KW"/>
</dbReference>
<proteinExistence type="predicted"/>
<evidence type="ECO:0000256" key="1">
    <source>
        <dbReference type="ARBA" id="ARBA00004498"/>
    </source>
</evidence>
<feature type="domain" description="FAS1" evidence="11">
    <location>
        <begin position="234"/>
        <end position="365"/>
    </location>
</feature>
<dbReference type="InterPro" id="IPR036378">
    <property type="entry name" value="FAS1_dom_sf"/>
</dbReference>
<keyword evidence="7" id="KW-0130">Cell adhesion</keyword>
<keyword evidence="14" id="KW-1185">Reference proteome</keyword>
<dbReference type="OMA" id="QWLSYHI"/>
<reference evidence="14" key="1">
    <citation type="journal article" date="2006" name="Science">
        <title>Ancient noncoding elements conserved in the human genome.</title>
        <authorList>
            <person name="Venkatesh B."/>
            <person name="Kirkness E.F."/>
            <person name="Loh Y.H."/>
            <person name="Halpern A.L."/>
            <person name="Lee A.P."/>
            <person name="Johnson J."/>
            <person name="Dandona N."/>
            <person name="Viswanathan L.D."/>
            <person name="Tay A."/>
            <person name="Venter J.C."/>
            <person name="Strausberg R.L."/>
            <person name="Brenner S."/>
        </authorList>
    </citation>
    <scope>NUCLEOTIDE SEQUENCE [LARGE SCALE GENOMIC DNA]</scope>
</reference>
<dbReference type="PIRSF" id="PIRSF016553">
    <property type="entry name" value="BIGH3_OSF2"/>
    <property type="match status" value="1"/>
</dbReference>
<dbReference type="InParanoid" id="A0A4W3KF77"/>
<keyword evidence="3" id="KW-0964">Secreted</keyword>
<evidence type="ECO:0000256" key="6">
    <source>
        <dbReference type="ARBA" id="ARBA00022737"/>
    </source>
</evidence>
<gene>
    <name evidence="13" type="primary">LOC103177186</name>
</gene>
<dbReference type="InterPro" id="IPR016666">
    <property type="entry name" value="TGFBI/POSTN"/>
</dbReference>
<dbReference type="OrthoDB" id="7700931at2759"/>
<evidence type="ECO:0000256" key="5">
    <source>
        <dbReference type="ARBA" id="ARBA00022729"/>
    </source>
</evidence>
<evidence type="ECO:0000259" key="11">
    <source>
        <dbReference type="PROSITE" id="PS50213"/>
    </source>
</evidence>
<keyword evidence="5 10" id="KW-0732">Signal</keyword>
<organism evidence="13 14">
    <name type="scientific">Callorhinchus milii</name>
    <name type="common">Ghost shark</name>
    <dbReference type="NCBI Taxonomy" id="7868"/>
    <lineage>
        <taxon>Eukaryota</taxon>
        <taxon>Metazoa</taxon>
        <taxon>Chordata</taxon>
        <taxon>Craniata</taxon>
        <taxon>Vertebrata</taxon>
        <taxon>Chondrichthyes</taxon>
        <taxon>Holocephali</taxon>
        <taxon>Chimaeriformes</taxon>
        <taxon>Callorhinchidae</taxon>
        <taxon>Callorhinchus</taxon>
    </lineage>
</organism>